<keyword evidence="5 6" id="KW-0009">Actin-binding</keyword>
<feature type="domain" description="MyTH4" evidence="7">
    <location>
        <begin position="1151"/>
        <end position="1312"/>
    </location>
</feature>
<feature type="binding site" evidence="6">
    <location>
        <begin position="245"/>
        <end position="252"/>
    </location>
    <ligand>
        <name>ATP</name>
        <dbReference type="ChEBI" id="CHEBI:30616"/>
    </ligand>
</feature>
<protein>
    <submittedName>
        <fullName evidence="9">Myosin-1</fullName>
    </submittedName>
</protein>
<dbReference type="GO" id="GO:0005737">
    <property type="term" value="C:cytoplasm"/>
    <property type="evidence" value="ECO:0007669"/>
    <property type="project" value="TreeGrafter"/>
</dbReference>
<dbReference type="GO" id="GO:0016020">
    <property type="term" value="C:membrane"/>
    <property type="evidence" value="ECO:0007669"/>
    <property type="project" value="TreeGrafter"/>
</dbReference>
<keyword evidence="2 6" id="KW-0067">ATP-binding</keyword>
<keyword evidence="3 6" id="KW-0518">Myosin</keyword>
<evidence type="ECO:0000259" key="7">
    <source>
        <dbReference type="PROSITE" id="PS51016"/>
    </source>
</evidence>
<dbReference type="PRINTS" id="PR00193">
    <property type="entry name" value="MYOSINHEAVY"/>
</dbReference>
<comment type="caution">
    <text evidence="9">The sequence shown here is derived from an EMBL/GenBank/DDBJ whole genome shotgun (WGS) entry which is preliminary data.</text>
</comment>
<evidence type="ECO:0000259" key="8">
    <source>
        <dbReference type="PROSITE" id="PS51456"/>
    </source>
</evidence>
<accession>A0A2R5GIX6</accession>
<dbReference type="GO" id="GO:0016459">
    <property type="term" value="C:myosin complex"/>
    <property type="evidence" value="ECO:0007669"/>
    <property type="project" value="UniProtKB-KW"/>
</dbReference>
<evidence type="ECO:0000256" key="4">
    <source>
        <dbReference type="ARBA" id="ARBA00023175"/>
    </source>
</evidence>
<dbReference type="SUPFAM" id="SSF52540">
    <property type="entry name" value="P-loop containing nucleoside triphosphate hydrolases"/>
    <property type="match status" value="1"/>
</dbReference>
<evidence type="ECO:0000313" key="9">
    <source>
        <dbReference type="EMBL" id="GBG29678.1"/>
    </source>
</evidence>
<feature type="region of interest" description="Actin-binding" evidence="6">
    <location>
        <begin position="707"/>
        <end position="729"/>
    </location>
</feature>
<gene>
    <name evidence="9" type="ORF">FCC1311_058992</name>
</gene>
<dbReference type="Pfam" id="PF00063">
    <property type="entry name" value="Myosin_head"/>
    <property type="match status" value="1"/>
</dbReference>
<dbReference type="InterPro" id="IPR000857">
    <property type="entry name" value="MyTH4_dom"/>
</dbReference>
<dbReference type="InterPro" id="IPR036961">
    <property type="entry name" value="Kinesin_motor_dom_sf"/>
</dbReference>
<dbReference type="GO" id="GO:0000146">
    <property type="term" value="F:microfilament motor activity"/>
    <property type="evidence" value="ECO:0007669"/>
    <property type="project" value="TreeGrafter"/>
</dbReference>
<name>A0A2R5GIX6_9STRA</name>
<dbReference type="SMART" id="SM00242">
    <property type="entry name" value="MYSc"/>
    <property type="match status" value="1"/>
</dbReference>
<dbReference type="GO" id="GO:0005524">
    <property type="term" value="F:ATP binding"/>
    <property type="evidence" value="ECO:0007669"/>
    <property type="project" value="UniProtKB-UniRule"/>
</dbReference>
<keyword evidence="1 6" id="KW-0547">Nucleotide-binding</keyword>
<dbReference type="InterPro" id="IPR001202">
    <property type="entry name" value="WW_dom"/>
</dbReference>
<feature type="domain" description="Myosin motor" evidence="8">
    <location>
        <begin position="146"/>
        <end position="834"/>
    </location>
</feature>
<proteinExistence type="inferred from homology"/>
<dbReference type="SMART" id="SM00139">
    <property type="entry name" value="MyTH4"/>
    <property type="match status" value="1"/>
</dbReference>
<evidence type="ECO:0000256" key="1">
    <source>
        <dbReference type="ARBA" id="ARBA00022741"/>
    </source>
</evidence>
<dbReference type="GO" id="GO:0051015">
    <property type="term" value="F:actin filament binding"/>
    <property type="evidence" value="ECO:0007669"/>
    <property type="project" value="TreeGrafter"/>
</dbReference>
<dbReference type="EMBL" id="BEYU01000063">
    <property type="protein sequence ID" value="GBG29678.1"/>
    <property type="molecule type" value="Genomic_DNA"/>
</dbReference>
<dbReference type="InterPro" id="IPR038185">
    <property type="entry name" value="MyTH4_dom_sf"/>
</dbReference>
<dbReference type="PANTHER" id="PTHR13140">
    <property type="entry name" value="MYOSIN"/>
    <property type="match status" value="1"/>
</dbReference>
<dbReference type="Proteomes" id="UP000241890">
    <property type="component" value="Unassembled WGS sequence"/>
</dbReference>
<dbReference type="Pfam" id="PF00784">
    <property type="entry name" value="MyTH4"/>
    <property type="match status" value="1"/>
</dbReference>
<dbReference type="Gene3D" id="1.20.5.4820">
    <property type="match status" value="1"/>
</dbReference>
<organism evidence="9 10">
    <name type="scientific">Hondaea fermentalgiana</name>
    <dbReference type="NCBI Taxonomy" id="2315210"/>
    <lineage>
        <taxon>Eukaryota</taxon>
        <taxon>Sar</taxon>
        <taxon>Stramenopiles</taxon>
        <taxon>Bigyra</taxon>
        <taxon>Labyrinthulomycetes</taxon>
        <taxon>Thraustochytrida</taxon>
        <taxon>Thraustochytriidae</taxon>
        <taxon>Hondaea</taxon>
    </lineage>
</organism>
<evidence type="ECO:0000256" key="2">
    <source>
        <dbReference type="ARBA" id="ARBA00022840"/>
    </source>
</evidence>
<dbReference type="FunFam" id="1.10.10.820:FF:000001">
    <property type="entry name" value="Myosin heavy chain"/>
    <property type="match status" value="1"/>
</dbReference>
<evidence type="ECO:0000256" key="6">
    <source>
        <dbReference type="PROSITE-ProRule" id="PRU00782"/>
    </source>
</evidence>
<dbReference type="InParanoid" id="A0A2R5GIX6"/>
<dbReference type="FunCoup" id="A0A2R5GIX6">
    <property type="interactions" value="10"/>
</dbReference>
<dbReference type="PROSITE" id="PS51456">
    <property type="entry name" value="MYOSIN_MOTOR"/>
    <property type="match status" value="1"/>
</dbReference>
<dbReference type="Gene3D" id="1.25.40.530">
    <property type="entry name" value="MyTH4 domain"/>
    <property type="match status" value="1"/>
</dbReference>
<dbReference type="PANTHER" id="PTHR13140:SF706">
    <property type="entry name" value="DILUTE CLASS UNCONVENTIONAL MYOSIN, ISOFORM C"/>
    <property type="match status" value="1"/>
</dbReference>
<dbReference type="Gene3D" id="1.20.120.720">
    <property type="entry name" value="Myosin VI head, motor domain, U50 subdomain"/>
    <property type="match status" value="1"/>
</dbReference>
<dbReference type="CDD" id="cd00201">
    <property type="entry name" value="WW"/>
    <property type="match status" value="1"/>
</dbReference>
<sequence length="1360" mass="152993">MGFFSIRVSSKKPTAEQLEKLAASKGKLRKPTGWVRRETYDGKPYYFNHSAMSVDESVQFEKPDSLKTEEELARTSGEWVWAPHPTRIWQPAKVLKRNKDGSVLVQPYKGNQMTIPADGLMQPCRETGNRVQEVPLWPVNHTALDFLEDDVIQLDPVNEATILHNTEARYARDQIYTWVGAGRAVLLSLNPYKEIEGFDEANMSFHKSQENKPDKWIPPHVFAIANEAYDALIENKKDQSILISGDSGAGKTESTRHCLEFFAKQVGSEAVDHRVSEKLLYASPLLEAFGNAVTIRNFNSSRFGRWVEVTFSHESGQITGAKFTNFLLEKTRVIGHQERERSFHIFYQILQDADLVAELGLEKPKAYSYLNHSKASTGGPLAGIDDAAKFETVREALESLEFSGDEQSSIFRILSGVLNLGNIAFKDVDDATSQVTGSEVTSAGESWLAKAADALSLDGEALRAMLTSRTLSTRGEEIKVSLDAAAAKDATNALAKDVYNRLFSFLVKSVNEAMAPPAESFKIGILDIFGFEILEKNSFEQLLINYCNEKLQQYFNAHTFDVEESFYRAEGVDYSFLKYVDNQEVLDLLEIKSKGILHMLDDEGALGAGSDQSWLGKVEKEYGDHPCFETDFRRKFESVLSFEIKHYADTVKYDASGFVSKNKDTLWADLYSGASASSDAVMTKMYPARTTRSSNTKPVAAQFRGHVNNLLKLIQSTEVRFIRCIKPNERMESGSFEATLVAQQLRYSGVFETIEIRQGGYPFRLTHKQFAFRYACINIGLKYPKFDGHSAWRNLCAEILNNFYDETVAQNAQLGNSMVLYRVEVHKPLEVARNLAIEVNLPRIQGFIRGAIGRHYANQLREAEDTLQAALDAGNDIALVRKGFSLVEDTKAWLEPNLSFLPAYPMQLYNKGRHLESRLVAFEELEAEMHEASDNKVAEKVDVALYKHLIELCERADGDLADVVRTNAQQDLYEFCQELIHDSPPGLLDAEAGPALESLDRERMQAVSDKADEIGYPTEIVKRIKYILGRLEYLDVELVESLDVLDSVRMKEALDECRLYKHENADVHEIERLFDLPEIEFVQMELKAAKRLGDKPRELHRRIRLRELQILARHDELSNWAASGHVREATHYAKSAGMCGRTAVLLSMLRWTEKPIPCPLTLMPGEVPGVVDDTKEVKKMKKMCKANFVNVMKAMGDKKASQPDKFVQKVIDFGLANPGLRNEVFVQIIKQLTENPNEYSVEAGYELLSLCAAAFLPSDGFADYLTVWVMDHPPPDGNWHAITSGMHQLQFREEDEASESGAPSGDLAELRSELNKLREEGSRFSIAIDAFTGPTEAMRTKELSKLKAAKLNAAMDRPSL</sequence>
<reference evidence="9 10" key="1">
    <citation type="submission" date="2017-12" db="EMBL/GenBank/DDBJ databases">
        <title>Sequencing, de novo assembly and annotation of complete genome of a new Thraustochytrid species, strain FCC1311.</title>
        <authorList>
            <person name="Sedici K."/>
            <person name="Godart F."/>
            <person name="Aiese Cigliano R."/>
            <person name="Sanseverino W."/>
            <person name="Barakat M."/>
            <person name="Ortet P."/>
            <person name="Marechal E."/>
            <person name="Cagnac O."/>
            <person name="Amato A."/>
        </authorList>
    </citation>
    <scope>NUCLEOTIDE SEQUENCE [LARGE SCALE GENOMIC DNA]</scope>
</reference>
<dbReference type="InterPro" id="IPR001609">
    <property type="entry name" value="Myosin_head_motor_dom-like"/>
</dbReference>
<evidence type="ECO:0000256" key="5">
    <source>
        <dbReference type="ARBA" id="ARBA00023203"/>
    </source>
</evidence>
<dbReference type="GO" id="GO:0007015">
    <property type="term" value="P:actin filament organization"/>
    <property type="evidence" value="ECO:0007669"/>
    <property type="project" value="TreeGrafter"/>
</dbReference>
<dbReference type="Gene3D" id="1.20.58.530">
    <property type="match status" value="1"/>
</dbReference>
<evidence type="ECO:0000256" key="3">
    <source>
        <dbReference type="ARBA" id="ARBA00023123"/>
    </source>
</evidence>
<dbReference type="CDD" id="cd00124">
    <property type="entry name" value="MYSc"/>
    <property type="match status" value="1"/>
</dbReference>
<dbReference type="Gene3D" id="3.40.850.10">
    <property type="entry name" value="Kinesin motor domain"/>
    <property type="match status" value="1"/>
</dbReference>
<keyword evidence="4 6" id="KW-0505">Motor protein</keyword>
<dbReference type="PROSITE" id="PS51016">
    <property type="entry name" value="MYTH4"/>
    <property type="match status" value="1"/>
</dbReference>
<evidence type="ECO:0000313" key="10">
    <source>
        <dbReference type="Proteomes" id="UP000241890"/>
    </source>
</evidence>
<dbReference type="InterPro" id="IPR027417">
    <property type="entry name" value="P-loop_NTPase"/>
</dbReference>
<dbReference type="OrthoDB" id="6108017at2759"/>
<comment type="similarity">
    <text evidence="6">Belongs to the TRAFAC class myosin-kinesin ATPase superfamily. Myosin family.</text>
</comment>
<keyword evidence="10" id="KW-1185">Reference proteome</keyword>
<dbReference type="Gene3D" id="1.10.10.820">
    <property type="match status" value="1"/>
</dbReference>